<evidence type="ECO:0000313" key="6">
    <source>
        <dbReference type="EMBL" id="GCE10853.1"/>
    </source>
</evidence>
<dbReference type="Proteomes" id="UP000287352">
    <property type="component" value="Unassembled WGS sequence"/>
</dbReference>
<evidence type="ECO:0000256" key="2">
    <source>
        <dbReference type="ARBA" id="ARBA00023015"/>
    </source>
</evidence>
<dbReference type="Pfam" id="PF02311">
    <property type="entry name" value="AraC_binding"/>
    <property type="match status" value="1"/>
</dbReference>
<keyword evidence="2" id="KW-0805">Transcription regulation</keyword>
<dbReference type="SUPFAM" id="SSF46689">
    <property type="entry name" value="Homeodomain-like"/>
    <property type="match status" value="2"/>
</dbReference>
<dbReference type="Gene3D" id="2.60.120.10">
    <property type="entry name" value="Jelly Rolls"/>
    <property type="match status" value="1"/>
</dbReference>
<evidence type="ECO:0000256" key="3">
    <source>
        <dbReference type="ARBA" id="ARBA00023125"/>
    </source>
</evidence>
<organism evidence="6 7">
    <name type="scientific">Tengunoibacter tsumagoiensis</name>
    <dbReference type="NCBI Taxonomy" id="2014871"/>
    <lineage>
        <taxon>Bacteria</taxon>
        <taxon>Bacillati</taxon>
        <taxon>Chloroflexota</taxon>
        <taxon>Ktedonobacteria</taxon>
        <taxon>Ktedonobacterales</taxon>
        <taxon>Dictyobacteraceae</taxon>
        <taxon>Tengunoibacter</taxon>
    </lineage>
</organism>
<dbReference type="EMBL" id="BIFR01000001">
    <property type="protein sequence ID" value="GCE10853.1"/>
    <property type="molecule type" value="Genomic_DNA"/>
</dbReference>
<dbReference type="InterPro" id="IPR018060">
    <property type="entry name" value="HTH_AraC"/>
</dbReference>
<evidence type="ECO:0000256" key="4">
    <source>
        <dbReference type="ARBA" id="ARBA00023163"/>
    </source>
</evidence>
<keyword evidence="7" id="KW-1185">Reference proteome</keyword>
<reference evidence="7" key="1">
    <citation type="submission" date="2018-12" db="EMBL/GenBank/DDBJ databases">
        <title>Tengunoibacter tsumagoiensis gen. nov., sp. nov., Dictyobacter kobayashii sp. nov., D. alpinus sp. nov., and D. joshuensis sp. nov. and description of Dictyobacteraceae fam. nov. within the order Ktedonobacterales isolated from Tengu-no-mugimeshi.</title>
        <authorList>
            <person name="Wang C.M."/>
            <person name="Zheng Y."/>
            <person name="Sakai Y."/>
            <person name="Toyoda A."/>
            <person name="Minakuchi Y."/>
            <person name="Abe K."/>
            <person name="Yokota A."/>
            <person name="Yabe S."/>
        </authorList>
    </citation>
    <scope>NUCLEOTIDE SEQUENCE [LARGE SCALE GENOMIC DNA]</scope>
    <source>
        <strain evidence="7">Uno3</strain>
    </source>
</reference>
<accession>A0A401ZVD6</accession>
<dbReference type="SUPFAM" id="SSF51215">
    <property type="entry name" value="Regulatory protein AraC"/>
    <property type="match status" value="1"/>
</dbReference>
<dbReference type="PROSITE" id="PS01124">
    <property type="entry name" value="HTH_ARAC_FAMILY_2"/>
    <property type="match status" value="1"/>
</dbReference>
<proteinExistence type="predicted"/>
<dbReference type="InterPro" id="IPR009057">
    <property type="entry name" value="Homeodomain-like_sf"/>
</dbReference>
<name>A0A401ZVD6_9CHLR</name>
<evidence type="ECO:0000256" key="1">
    <source>
        <dbReference type="ARBA" id="ARBA00022490"/>
    </source>
</evidence>
<dbReference type="Pfam" id="PF12833">
    <property type="entry name" value="HTH_18"/>
    <property type="match status" value="1"/>
</dbReference>
<dbReference type="AlphaFoldDB" id="A0A401ZVD6"/>
<evidence type="ECO:0000259" key="5">
    <source>
        <dbReference type="PROSITE" id="PS01124"/>
    </source>
</evidence>
<gene>
    <name evidence="6" type="ORF">KTT_07120</name>
</gene>
<dbReference type="InterPro" id="IPR003313">
    <property type="entry name" value="AraC-bd"/>
</dbReference>
<dbReference type="Gene3D" id="1.10.10.60">
    <property type="entry name" value="Homeodomain-like"/>
    <property type="match status" value="1"/>
</dbReference>
<dbReference type="SMART" id="SM00342">
    <property type="entry name" value="HTH_ARAC"/>
    <property type="match status" value="1"/>
</dbReference>
<keyword evidence="3" id="KW-0238">DNA-binding</keyword>
<sequence>MDANLSGVISQRQAYKALAPRATGVMIKDKETRFDAPCLLLADKLVYIGCVIHEAWHVNPHYHDHFELCYVAKGQGWFAIDDSYYKVQAGDLFLTRPGEVHQGGAAGNTAFSLYYTGFQLQHLHSLELAYYALDSQRVVNVPSEMIQQLFETIISELSQKQSHYLEMVQSQFSVLLVQSLRRYEQQSQSTVYAPAILSPLLRQVISYIHTEVGNPASIQHLAEQMHVSRSHLTREFKRAMGISLGHYLRLLCIERARQALRESSDTVSQIANTLNFPSIHTFSMFFKRQTGLSPQAYRQLVTSSVDESKC</sequence>
<protein>
    <submittedName>
        <fullName evidence="6">AraC family transcriptional regulator</fullName>
    </submittedName>
</protein>
<dbReference type="InterPro" id="IPR037923">
    <property type="entry name" value="HTH-like"/>
</dbReference>
<feature type="domain" description="HTH araC/xylS-type" evidence="5">
    <location>
        <begin position="202"/>
        <end position="300"/>
    </location>
</feature>
<evidence type="ECO:0000313" key="7">
    <source>
        <dbReference type="Proteomes" id="UP000287352"/>
    </source>
</evidence>
<dbReference type="RefSeq" id="WP_126578422.1">
    <property type="nucleotide sequence ID" value="NZ_BIFR01000001.1"/>
</dbReference>
<dbReference type="PANTHER" id="PTHR46796:SF13">
    <property type="entry name" value="HTH-TYPE TRANSCRIPTIONAL ACTIVATOR RHAS"/>
    <property type="match status" value="1"/>
</dbReference>
<keyword evidence="1" id="KW-0963">Cytoplasm</keyword>
<keyword evidence="4" id="KW-0804">Transcription</keyword>
<dbReference type="InterPro" id="IPR014710">
    <property type="entry name" value="RmlC-like_jellyroll"/>
</dbReference>
<dbReference type="PANTHER" id="PTHR46796">
    <property type="entry name" value="HTH-TYPE TRANSCRIPTIONAL ACTIVATOR RHAS-RELATED"/>
    <property type="match status" value="1"/>
</dbReference>
<comment type="caution">
    <text evidence="6">The sequence shown here is derived from an EMBL/GenBank/DDBJ whole genome shotgun (WGS) entry which is preliminary data.</text>
</comment>
<dbReference type="GO" id="GO:0003700">
    <property type="term" value="F:DNA-binding transcription factor activity"/>
    <property type="evidence" value="ECO:0007669"/>
    <property type="project" value="InterPro"/>
</dbReference>
<dbReference type="OrthoDB" id="154358at2"/>
<dbReference type="InterPro" id="IPR050204">
    <property type="entry name" value="AraC_XylS_family_regulators"/>
</dbReference>
<dbReference type="GO" id="GO:0043565">
    <property type="term" value="F:sequence-specific DNA binding"/>
    <property type="evidence" value="ECO:0007669"/>
    <property type="project" value="InterPro"/>
</dbReference>